<protein>
    <submittedName>
        <fullName evidence="10">Heme-copper oxidase subunit III</fullName>
    </submittedName>
</protein>
<dbReference type="Proteomes" id="UP001596037">
    <property type="component" value="Unassembled WGS sequence"/>
</dbReference>
<keyword evidence="11" id="KW-1185">Reference proteome</keyword>
<dbReference type="PROSITE" id="PS50253">
    <property type="entry name" value="COX3"/>
    <property type="match status" value="1"/>
</dbReference>
<dbReference type="EMBL" id="JBHSMF010000010">
    <property type="protein sequence ID" value="MFC5499710.1"/>
    <property type="molecule type" value="Genomic_DNA"/>
</dbReference>
<gene>
    <name evidence="10" type="ORF">ACFPOE_19360</name>
</gene>
<organism evidence="10 11">
    <name type="scientific">Caenimonas terrae</name>
    <dbReference type="NCBI Taxonomy" id="696074"/>
    <lineage>
        <taxon>Bacteria</taxon>
        <taxon>Pseudomonadati</taxon>
        <taxon>Pseudomonadota</taxon>
        <taxon>Betaproteobacteria</taxon>
        <taxon>Burkholderiales</taxon>
        <taxon>Comamonadaceae</taxon>
        <taxon>Caenimonas</taxon>
    </lineage>
</organism>
<evidence type="ECO:0000256" key="8">
    <source>
        <dbReference type="SAM" id="Phobius"/>
    </source>
</evidence>
<dbReference type="RefSeq" id="WP_376851961.1">
    <property type="nucleotide sequence ID" value="NZ_JBHSMF010000010.1"/>
</dbReference>
<feature type="domain" description="Heme-copper oxidase subunit III family profile" evidence="9">
    <location>
        <begin position="26"/>
        <end position="199"/>
    </location>
</feature>
<keyword evidence="3" id="KW-1003">Cell membrane</keyword>
<evidence type="ECO:0000259" key="9">
    <source>
        <dbReference type="PROSITE" id="PS50253"/>
    </source>
</evidence>
<dbReference type="Pfam" id="PF00510">
    <property type="entry name" value="COX3"/>
    <property type="match status" value="1"/>
</dbReference>
<feature type="transmembrane region" description="Helical" evidence="8">
    <location>
        <begin position="97"/>
        <end position="117"/>
    </location>
</feature>
<comment type="caution">
    <text evidence="10">The sequence shown here is derived from an EMBL/GenBank/DDBJ whole genome shotgun (WGS) entry which is preliminary data.</text>
</comment>
<reference evidence="11" key="1">
    <citation type="journal article" date="2019" name="Int. J. Syst. Evol. Microbiol.">
        <title>The Global Catalogue of Microorganisms (GCM) 10K type strain sequencing project: providing services to taxonomists for standard genome sequencing and annotation.</title>
        <authorList>
            <consortium name="The Broad Institute Genomics Platform"/>
            <consortium name="The Broad Institute Genome Sequencing Center for Infectious Disease"/>
            <person name="Wu L."/>
            <person name="Ma J."/>
        </authorList>
    </citation>
    <scope>NUCLEOTIDE SEQUENCE [LARGE SCALE GENOMIC DNA]</scope>
    <source>
        <strain evidence="11">CCUG 57401</strain>
    </source>
</reference>
<keyword evidence="6 8" id="KW-0472">Membrane</keyword>
<dbReference type="InterPro" id="IPR000298">
    <property type="entry name" value="Cyt_c_oxidase-like_su3"/>
</dbReference>
<accession>A0ABW0NHD5</accession>
<dbReference type="InterPro" id="IPR035973">
    <property type="entry name" value="Cyt_c_oxidase_su3-like_sf"/>
</dbReference>
<feature type="transmembrane region" description="Helical" evidence="8">
    <location>
        <begin position="67"/>
        <end position="85"/>
    </location>
</feature>
<feature type="transmembrane region" description="Helical" evidence="8">
    <location>
        <begin position="143"/>
        <end position="165"/>
    </location>
</feature>
<dbReference type="InterPro" id="IPR024791">
    <property type="entry name" value="Cyt_c/ubiquinol_Oxase_su3"/>
</dbReference>
<evidence type="ECO:0000256" key="4">
    <source>
        <dbReference type="ARBA" id="ARBA00022692"/>
    </source>
</evidence>
<feature type="transmembrane region" description="Helical" evidence="8">
    <location>
        <begin position="26"/>
        <end position="47"/>
    </location>
</feature>
<name>A0ABW0NHD5_9BURK</name>
<keyword evidence="4 7" id="KW-0812">Transmembrane</keyword>
<evidence type="ECO:0000313" key="11">
    <source>
        <dbReference type="Proteomes" id="UP001596037"/>
    </source>
</evidence>
<evidence type="ECO:0000256" key="6">
    <source>
        <dbReference type="ARBA" id="ARBA00023136"/>
    </source>
</evidence>
<evidence type="ECO:0000256" key="5">
    <source>
        <dbReference type="ARBA" id="ARBA00022989"/>
    </source>
</evidence>
<comment type="similarity">
    <text evidence="2 7">Belongs to the cytochrome c oxidase subunit 3 family.</text>
</comment>
<dbReference type="CDD" id="cd00386">
    <property type="entry name" value="Heme_Cu_Oxidase_III_like"/>
    <property type="match status" value="1"/>
</dbReference>
<dbReference type="Gene3D" id="1.20.120.80">
    <property type="entry name" value="Cytochrome c oxidase, subunit III, four-helix bundle"/>
    <property type="match status" value="1"/>
</dbReference>
<evidence type="ECO:0000256" key="1">
    <source>
        <dbReference type="ARBA" id="ARBA00004651"/>
    </source>
</evidence>
<evidence type="ECO:0000256" key="3">
    <source>
        <dbReference type="ARBA" id="ARBA00022475"/>
    </source>
</evidence>
<dbReference type="SUPFAM" id="SSF81452">
    <property type="entry name" value="Cytochrome c oxidase subunit III-like"/>
    <property type="match status" value="1"/>
</dbReference>
<evidence type="ECO:0000313" key="10">
    <source>
        <dbReference type="EMBL" id="MFC5499710.1"/>
    </source>
</evidence>
<feature type="transmembrane region" description="Helical" evidence="8">
    <location>
        <begin position="177"/>
        <end position="197"/>
    </location>
</feature>
<comment type="subcellular location">
    <subcellularLocation>
        <location evidence="1 7">Cell membrane</location>
        <topology evidence="1 7">Multi-pass membrane protein</topology>
    </subcellularLocation>
</comment>
<sequence>MRAEAILPSEPALPVGSKGRLSSGWWGMWTLVATEAALFAYLLFSYFYVASQTVGAWPPSGPPKLGIALPDTFILLAGSLTMWLGERGVRKGRRGQLLLGIAATLVLGVVFLGLQLIEWRNKPFSLHTNAYGSLYFTVTGFHMAHVVIGLLMLAVLFVWTLLGYFDERRHSAVSTGALYWHFVTAVWIAVFLSLYVVPQFG</sequence>
<evidence type="ECO:0000256" key="7">
    <source>
        <dbReference type="RuleBase" id="RU003376"/>
    </source>
</evidence>
<dbReference type="PANTHER" id="PTHR11403">
    <property type="entry name" value="CYTOCHROME C OXIDASE SUBUNIT III"/>
    <property type="match status" value="1"/>
</dbReference>
<evidence type="ECO:0000256" key="2">
    <source>
        <dbReference type="ARBA" id="ARBA00010581"/>
    </source>
</evidence>
<dbReference type="PANTHER" id="PTHR11403:SF2">
    <property type="entry name" value="CYTOCHROME BO(3) UBIQUINOL OXIDASE SUBUNIT 3"/>
    <property type="match status" value="1"/>
</dbReference>
<keyword evidence="5 8" id="KW-1133">Transmembrane helix</keyword>
<dbReference type="InterPro" id="IPR013833">
    <property type="entry name" value="Cyt_c_oxidase_su3_a-hlx"/>
</dbReference>
<proteinExistence type="inferred from homology"/>